<dbReference type="InterPro" id="IPR036388">
    <property type="entry name" value="WH-like_DNA-bd_sf"/>
</dbReference>
<dbReference type="PROSITE" id="PS50987">
    <property type="entry name" value="HTH_ARSR_2"/>
    <property type="match status" value="1"/>
</dbReference>
<evidence type="ECO:0000256" key="1">
    <source>
        <dbReference type="ARBA" id="ARBA00006817"/>
    </source>
</evidence>
<dbReference type="InterPro" id="IPR011991">
    <property type="entry name" value="ArsR-like_HTH"/>
</dbReference>
<evidence type="ECO:0000313" key="4">
    <source>
        <dbReference type="Proteomes" id="UP001501237"/>
    </source>
</evidence>
<sequence>MGQVFKALADTTRRRLLDRLHAGNGQTLGALCRDLEITRQGITQHLAVLEAAGLVVAVRRGREKLHYLNPVPLHEIHVRWIAKFERADLDALSTLKHDLEQYDLEQYDPDQKEKPVEKLAEKPKLVYVTYIASTPERVWSALTDPEQTARYWGHRNVSTWEKGAGWEHVGNERGDVQIVGTILEIDPPRRLVHTWAGLADADDPARRSRVTFEIEPAGDTVRLSVTHEDLPQEQLAGTRNGWERVLASLKSMLETGQGLPSIL</sequence>
<evidence type="ECO:0000313" key="3">
    <source>
        <dbReference type="EMBL" id="GAA3209048.1"/>
    </source>
</evidence>
<name>A0ABP6Q7W3_9ACTN</name>
<dbReference type="Proteomes" id="UP001501237">
    <property type="component" value="Unassembled WGS sequence"/>
</dbReference>
<dbReference type="PANTHER" id="PTHR38600">
    <property type="entry name" value="TRANSCRIPTIONAL REGULATORY PROTEIN"/>
    <property type="match status" value="1"/>
</dbReference>
<dbReference type="InterPro" id="IPR001845">
    <property type="entry name" value="HTH_ArsR_DNA-bd_dom"/>
</dbReference>
<dbReference type="CDD" id="cd00090">
    <property type="entry name" value="HTH_ARSR"/>
    <property type="match status" value="1"/>
</dbReference>
<evidence type="ECO:0000259" key="2">
    <source>
        <dbReference type="PROSITE" id="PS50987"/>
    </source>
</evidence>
<feature type="domain" description="HTH arsR-type" evidence="2">
    <location>
        <begin position="1"/>
        <end position="88"/>
    </location>
</feature>
<dbReference type="Pfam" id="PF12840">
    <property type="entry name" value="HTH_20"/>
    <property type="match status" value="1"/>
</dbReference>
<dbReference type="Pfam" id="PF08327">
    <property type="entry name" value="AHSA1"/>
    <property type="match status" value="1"/>
</dbReference>
<gene>
    <name evidence="3" type="ORF">GCM10010468_26310</name>
</gene>
<comment type="similarity">
    <text evidence="1">Belongs to the AHA1 family.</text>
</comment>
<dbReference type="NCBIfam" id="NF033788">
    <property type="entry name" value="HTH_metalloreg"/>
    <property type="match status" value="1"/>
</dbReference>
<protein>
    <submittedName>
        <fullName evidence="3">SRPBCC domain-containing protein</fullName>
    </submittedName>
</protein>
<dbReference type="SMART" id="SM00418">
    <property type="entry name" value="HTH_ARSR"/>
    <property type="match status" value="1"/>
</dbReference>
<dbReference type="EMBL" id="BAAAUV010000005">
    <property type="protein sequence ID" value="GAA3209048.1"/>
    <property type="molecule type" value="Genomic_DNA"/>
</dbReference>
<comment type="caution">
    <text evidence="3">The sequence shown here is derived from an EMBL/GenBank/DDBJ whole genome shotgun (WGS) entry which is preliminary data.</text>
</comment>
<organism evidence="3 4">
    <name type="scientific">Actinocorallia longicatena</name>
    <dbReference type="NCBI Taxonomy" id="111803"/>
    <lineage>
        <taxon>Bacteria</taxon>
        <taxon>Bacillati</taxon>
        <taxon>Actinomycetota</taxon>
        <taxon>Actinomycetes</taxon>
        <taxon>Streptosporangiales</taxon>
        <taxon>Thermomonosporaceae</taxon>
        <taxon>Actinocorallia</taxon>
    </lineage>
</organism>
<dbReference type="PRINTS" id="PR00778">
    <property type="entry name" value="HTHARSR"/>
</dbReference>
<keyword evidence="4" id="KW-1185">Reference proteome</keyword>
<accession>A0ABP6Q7W3</accession>
<dbReference type="PANTHER" id="PTHR38600:SF1">
    <property type="entry name" value="TRANSCRIPTIONAL REGULATORY PROTEIN"/>
    <property type="match status" value="1"/>
</dbReference>
<dbReference type="Gene3D" id="1.10.10.10">
    <property type="entry name" value="Winged helix-like DNA-binding domain superfamily/Winged helix DNA-binding domain"/>
    <property type="match status" value="1"/>
</dbReference>
<dbReference type="InterPro" id="IPR023393">
    <property type="entry name" value="START-like_dom_sf"/>
</dbReference>
<dbReference type="InterPro" id="IPR013538">
    <property type="entry name" value="ASHA1/2-like_C"/>
</dbReference>
<dbReference type="Gene3D" id="3.30.530.20">
    <property type="match status" value="1"/>
</dbReference>
<dbReference type="SUPFAM" id="SSF55961">
    <property type="entry name" value="Bet v1-like"/>
    <property type="match status" value="1"/>
</dbReference>
<dbReference type="InterPro" id="IPR036390">
    <property type="entry name" value="WH_DNA-bd_sf"/>
</dbReference>
<dbReference type="SUPFAM" id="SSF46785">
    <property type="entry name" value="Winged helix' DNA-binding domain"/>
    <property type="match status" value="1"/>
</dbReference>
<reference evidence="4" key="1">
    <citation type="journal article" date="2019" name="Int. J. Syst. Evol. Microbiol.">
        <title>The Global Catalogue of Microorganisms (GCM) 10K type strain sequencing project: providing services to taxonomists for standard genome sequencing and annotation.</title>
        <authorList>
            <consortium name="The Broad Institute Genomics Platform"/>
            <consortium name="The Broad Institute Genome Sequencing Center for Infectious Disease"/>
            <person name="Wu L."/>
            <person name="Ma J."/>
        </authorList>
    </citation>
    <scope>NUCLEOTIDE SEQUENCE [LARGE SCALE GENOMIC DNA]</scope>
    <source>
        <strain evidence="4">JCM 9377</strain>
    </source>
</reference>
<dbReference type="CDD" id="cd08893">
    <property type="entry name" value="SRPBCC_CalC_Aha1-like_GntR-HTH"/>
    <property type="match status" value="1"/>
</dbReference>
<proteinExistence type="inferred from homology"/>